<feature type="region of interest" description="Disordered" evidence="1">
    <location>
        <begin position="49"/>
        <end position="88"/>
    </location>
</feature>
<name>A0A0L6VKY9_9BASI</name>
<dbReference type="AlphaFoldDB" id="A0A0L6VKY9"/>
<proteinExistence type="predicted"/>
<evidence type="ECO:0000313" key="2">
    <source>
        <dbReference type="EMBL" id="KNZ61247.1"/>
    </source>
</evidence>
<dbReference type="EMBL" id="LAVV01004777">
    <property type="protein sequence ID" value="KNZ61247.1"/>
    <property type="molecule type" value="Genomic_DNA"/>
</dbReference>
<dbReference type="Proteomes" id="UP000037035">
    <property type="component" value="Unassembled WGS sequence"/>
</dbReference>
<sequence length="339" mass="36901">MSKNHIFRSSSNSKKQSSPSCLSPVSKLLGNRTAAVQSLVSKVEAISFEATPHHQKYPTVSSVDSAPSPQGSPPIGLSTSPNLNEISGPHLDEFVRETPTIRHLKTSLRSRLQSDSDRHQKRVSEDSSRSDSTNHHHQTPNASPCGLKPTSLKAQSYHSPSPIDSTPSSSSNHRITFSSPDLYQQPPKALTSSDRSSSNQSQTVNSLTSKPLSQSSPHIKYTSTISQKGCDVSFGINLASEEPHTQHLSPPTLAQWSVEAYQSKEETKLTEIIAHLMMLPLHTFLAVAKKLPVAGKHLDLNPLFHQAEKDHQGILLTASQIAVGLTMAGGWKLARRILK</sequence>
<feature type="compositionally biased region" description="Low complexity" evidence="1">
    <location>
        <begin position="192"/>
        <end position="201"/>
    </location>
</feature>
<organism evidence="2 3">
    <name type="scientific">Puccinia sorghi</name>
    <dbReference type="NCBI Taxonomy" id="27349"/>
    <lineage>
        <taxon>Eukaryota</taxon>
        <taxon>Fungi</taxon>
        <taxon>Dikarya</taxon>
        <taxon>Basidiomycota</taxon>
        <taxon>Pucciniomycotina</taxon>
        <taxon>Pucciniomycetes</taxon>
        <taxon>Pucciniales</taxon>
        <taxon>Pucciniaceae</taxon>
        <taxon>Puccinia</taxon>
    </lineage>
</organism>
<comment type="caution">
    <text evidence="2">The sequence shown here is derived from an EMBL/GenBank/DDBJ whole genome shotgun (WGS) entry which is preliminary data.</text>
</comment>
<reference evidence="2 3" key="1">
    <citation type="submission" date="2015-08" db="EMBL/GenBank/DDBJ databases">
        <title>Next Generation Sequencing and Analysis of the Genome of Puccinia sorghi L Schw, the Causal Agent of Maize Common Rust.</title>
        <authorList>
            <person name="Rochi L."/>
            <person name="Burguener G."/>
            <person name="Darino M."/>
            <person name="Turjanski A."/>
            <person name="Kreff E."/>
            <person name="Dieguez M.J."/>
            <person name="Sacco F."/>
        </authorList>
    </citation>
    <scope>NUCLEOTIDE SEQUENCE [LARGE SCALE GENOMIC DNA]</scope>
    <source>
        <strain evidence="2 3">RO10H11247</strain>
    </source>
</reference>
<dbReference type="VEuPathDB" id="FungiDB:VP01_142g7"/>
<feature type="compositionally biased region" description="Basic and acidic residues" evidence="1">
    <location>
        <begin position="112"/>
        <end position="134"/>
    </location>
</feature>
<dbReference type="OrthoDB" id="2502443at2759"/>
<feature type="region of interest" description="Disordered" evidence="1">
    <location>
        <begin position="1"/>
        <end position="25"/>
    </location>
</feature>
<feature type="compositionally biased region" description="Polar residues" evidence="1">
    <location>
        <begin position="58"/>
        <end position="69"/>
    </location>
</feature>
<keyword evidence="3" id="KW-1185">Reference proteome</keyword>
<evidence type="ECO:0000256" key="1">
    <source>
        <dbReference type="SAM" id="MobiDB-lite"/>
    </source>
</evidence>
<protein>
    <submittedName>
        <fullName evidence="2">Uncharacterized protein</fullName>
    </submittedName>
</protein>
<accession>A0A0L6VKY9</accession>
<evidence type="ECO:0000313" key="3">
    <source>
        <dbReference type="Proteomes" id="UP000037035"/>
    </source>
</evidence>
<gene>
    <name evidence="2" type="ORF">VP01_142g7</name>
</gene>
<feature type="compositionally biased region" description="Polar residues" evidence="1">
    <location>
        <begin position="202"/>
        <end position="218"/>
    </location>
</feature>
<feature type="compositionally biased region" description="Polar residues" evidence="1">
    <location>
        <begin position="172"/>
        <end position="182"/>
    </location>
</feature>
<feature type="region of interest" description="Disordered" evidence="1">
    <location>
        <begin position="106"/>
        <end position="218"/>
    </location>
</feature>
<feature type="compositionally biased region" description="Low complexity" evidence="1">
    <location>
        <begin position="159"/>
        <end position="171"/>
    </location>
</feature>
<feature type="compositionally biased region" description="Low complexity" evidence="1">
    <location>
        <begin position="9"/>
        <end position="23"/>
    </location>
</feature>